<proteinExistence type="predicted"/>
<keyword evidence="3" id="KW-1185">Reference proteome</keyword>
<dbReference type="Proteomes" id="UP000827724">
    <property type="component" value="Unassembled WGS sequence"/>
</dbReference>
<protein>
    <submittedName>
        <fullName evidence="2">Uncharacterized protein</fullName>
    </submittedName>
</protein>
<comment type="caution">
    <text evidence="2">The sequence shown here is derived from an EMBL/GenBank/DDBJ whole genome shotgun (WGS) entry which is preliminary data.</text>
</comment>
<name>A0A9P8TWM0_9HYPO</name>
<dbReference type="AlphaFoldDB" id="A0A9P8TWM0"/>
<dbReference type="EMBL" id="JAIWOZ010000003">
    <property type="protein sequence ID" value="KAH6607804.1"/>
    <property type="molecule type" value="Genomic_DNA"/>
</dbReference>
<sequence length="662" mass="70335">MAGIGQYLLSAVAEEVGVLVRSAGPQIPQLIAKRILHKLPAVVVVVGVVARLDARRQRIDVVLGVKVLRREEAEVLSPKESPESRRVASRLERLSVHDARDDVRVFHDDAQLAVVVPLLAAVVEVARAANHHSIVGDEQLGVDVELFLDPVLHLGLGIRLDPRLVFQGRLVGHGMVRDGSRRPDLFFRLGLFENLLCLVGLVARLFSLAFSARVVASPALRGAGRPVDAFAHDVFGKDALDFPVRDARLLLGLGDGRGLVQPVVRPQVEEEDVLGGIDPLVPDLLEDGVLSPAYRPVLVIHDGPGAGGGVVSEVARKPGDRGDDDDDPEPAALPSRPDHGVGDGLADGVVDRGLVLAGGGDEELVLDVDVVLRGGDHLRVCGLDGPVRQDSARPVGAGPHNLRADGPPVEQVLGAEGGQGVLHVAPHRVLGPLHPDQVFVLALAALEDDPVEPLVALVLVALDKVPPQDEVLGNVVHARADDGHGDVVPGHAAVVCLAELVVLPVLHLFEVHDSVVVEVLARPDVRRHLVRVDVGERVVPGVPPPKAEIQAADEGDGVVDDDELLVVSPVHRHVGGVLQDVVVRVPHDLDVVVPRRAFRTEGLQGVLGVFRVAGQGGFDLLVDDDEDFDSLLRLALQNLVQPVLLFLMVSLACSRATDTAQK</sequence>
<accession>A0A9P8TWM0</accession>
<gene>
    <name evidence="2" type="ORF">Trco_004117</name>
</gene>
<organism evidence="2 3">
    <name type="scientific">Trichoderma cornu-damae</name>
    <dbReference type="NCBI Taxonomy" id="654480"/>
    <lineage>
        <taxon>Eukaryota</taxon>
        <taxon>Fungi</taxon>
        <taxon>Dikarya</taxon>
        <taxon>Ascomycota</taxon>
        <taxon>Pezizomycotina</taxon>
        <taxon>Sordariomycetes</taxon>
        <taxon>Hypocreomycetidae</taxon>
        <taxon>Hypocreales</taxon>
        <taxon>Hypocreaceae</taxon>
        <taxon>Trichoderma</taxon>
    </lineage>
</organism>
<evidence type="ECO:0000313" key="2">
    <source>
        <dbReference type="EMBL" id="KAH6607804.1"/>
    </source>
</evidence>
<evidence type="ECO:0000313" key="3">
    <source>
        <dbReference type="Proteomes" id="UP000827724"/>
    </source>
</evidence>
<evidence type="ECO:0000256" key="1">
    <source>
        <dbReference type="SAM" id="MobiDB-lite"/>
    </source>
</evidence>
<feature type="region of interest" description="Disordered" evidence="1">
    <location>
        <begin position="309"/>
        <end position="344"/>
    </location>
</feature>
<reference evidence="2" key="1">
    <citation type="submission" date="2021-08" db="EMBL/GenBank/DDBJ databases">
        <title>Chromosome-Level Trichoderma cornu-damae using Hi-C Data.</title>
        <authorList>
            <person name="Kim C.S."/>
        </authorList>
    </citation>
    <scope>NUCLEOTIDE SEQUENCE</scope>
    <source>
        <strain evidence="2">KA19-0412C</strain>
    </source>
</reference>